<accession>Q97F45</accession>
<keyword evidence="1" id="KW-0167">Capsid protein</keyword>
<dbReference type="AlphaFoldDB" id="Q97F45"/>
<dbReference type="InterPro" id="IPR011009">
    <property type="entry name" value="Kinase-like_dom_sf"/>
</dbReference>
<evidence type="ECO:0000313" key="1">
    <source>
        <dbReference type="EMBL" id="AAK80850.1"/>
    </source>
</evidence>
<dbReference type="PATRIC" id="fig|272562.8.peg.3093"/>
<dbReference type="GeneID" id="44999396"/>
<dbReference type="Gene3D" id="3.90.1200.10">
    <property type="match status" value="1"/>
</dbReference>
<dbReference type="PANTHER" id="PTHR39179">
    <property type="entry name" value="SPORE COAT PROTEIN I"/>
    <property type="match status" value="1"/>
</dbReference>
<gene>
    <name evidence="1" type="ordered locus">CA_C2908</name>
</gene>
<dbReference type="KEGG" id="cac:CA_C2908"/>
<protein>
    <submittedName>
        <fullName evidence="1">Spore coat protein cotS related</fullName>
    </submittedName>
</protein>
<keyword evidence="1" id="KW-0946">Virion</keyword>
<dbReference type="STRING" id="272562.CA_C2908"/>
<dbReference type="PANTHER" id="PTHR39179:SF1">
    <property type="entry name" value="SPORE COAT PROTEIN I"/>
    <property type="match status" value="1"/>
</dbReference>
<dbReference type="InterPro" id="IPR047175">
    <property type="entry name" value="CotS-like"/>
</dbReference>
<dbReference type="eggNOG" id="COG0510">
    <property type="taxonomic scope" value="Bacteria"/>
</dbReference>
<name>Q97F45_CLOAB</name>
<keyword evidence="2" id="KW-1185">Reference proteome</keyword>
<dbReference type="PIR" id="G97257">
    <property type="entry name" value="G97257"/>
</dbReference>
<sequence>MLDLKSYREKELASYDLDVELFNEFNFSVYNVMPLRKAFLISTDKGEKILKKIDYTIEEFKFVLAAVNYIKNENEFNRIIDFNKTQSGEYYCIKNGDLYCVMDMIEGKECEFSNPVDLSISSFGLGQLHSASEGFRYSKIASKNICGKMIKGFKRKKEEVNFLKKMVNLYESLNEFDEIFIKNVDYYLEQIDKSIDIMNKSQYYKLCSEEDKIVLCHHDLAHHNIIIKDEEAYFIDFDYAIIDLKVHDLSNIISKAAKVFNYSIDNSKIIISNYCKSNTLSKNEMEVLFGMLSFPEDFYEIVKSYYTKRKDWSNEEFINKMKRKMANEENRVEFLKNFKEDLKI</sequence>
<proteinExistence type="predicted"/>
<reference evidence="1 2" key="1">
    <citation type="journal article" date="2001" name="J. Bacteriol.">
        <title>Genome sequence and comparative analysis of the solvent-producing bacterium Clostridium acetobutylicum.</title>
        <authorList>
            <person name="Nolling J."/>
            <person name="Breton G."/>
            <person name="Omelchenko M.V."/>
            <person name="Makarova K.S."/>
            <person name="Zeng Q."/>
            <person name="Gibson R."/>
            <person name="Lee H.M."/>
            <person name="Dubois J."/>
            <person name="Qiu D."/>
            <person name="Hitti J."/>
            <person name="Wolf Y.I."/>
            <person name="Tatusov R.L."/>
            <person name="Sabathe F."/>
            <person name="Doucette-Stamm L."/>
            <person name="Soucaille P."/>
            <person name="Daly M.J."/>
            <person name="Bennett G.N."/>
            <person name="Koonin E.V."/>
            <person name="Smith D.R."/>
        </authorList>
    </citation>
    <scope>NUCLEOTIDE SEQUENCE [LARGE SCALE GENOMIC DNA]</scope>
    <source>
        <strain evidence="2">ATCC 824 / DSM 792 / JCM 1419 / LMG 5710 / VKM B-1787</strain>
    </source>
</reference>
<dbReference type="RefSeq" id="WP_010966191.1">
    <property type="nucleotide sequence ID" value="NC_003030.1"/>
</dbReference>
<dbReference type="EMBL" id="AE001437">
    <property type="protein sequence ID" value="AAK80850.1"/>
    <property type="molecule type" value="Genomic_DNA"/>
</dbReference>
<dbReference type="NCBIfam" id="TIGR02906">
    <property type="entry name" value="spore_CotS"/>
    <property type="match status" value="1"/>
</dbReference>
<dbReference type="Gene3D" id="3.30.200.20">
    <property type="entry name" value="Phosphorylase Kinase, domain 1"/>
    <property type="match status" value="1"/>
</dbReference>
<dbReference type="HOGENOM" id="CLU_042636_1_0_9"/>
<evidence type="ECO:0000313" key="2">
    <source>
        <dbReference type="Proteomes" id="UP000000814"/>
    </source>
</evidence>
<dbReference type="SUPFAM" id="SSF56112">
    <property type="entry name" value="Protein kinase-like (PK-like)"/>
    <property type="match status" value="1"/>
</dbReference>
<dbReference type="OrthoDB" id="9771902at2"/>
<dbReference type="InterPro" id="IPR014255">
    <property type="entry name" value="Spore_coat_CotS"/>
</dbReference>
<organism evidence="1 2">
    <name type="scientific">Clostridium acetobutylicum (strain ATCC 824 / DSM 792 / JCM 1419 / IAM 19013 / LMG 5710 / NBRC 13948 / NRRL B-527 / VKM B-1787 / 2291 / W)</name>
    <dbReference type="NCBI Taxonomy" id="272562"/>
    <lineage>
        <taxon>Bacteria</taxon>
        <taxon>Bacillati</taxon>
        <taxon>Bacillota</taxon>
        <taxon>Clostridia</taxon>
        <taxon>Eubacteriales</taxon>
        <taxon>Clostridiaceae</taxon>
        <taxon>Clostridium</taxon>
    </lineage>
</organism>
<dbReference type="Proteomes" id="UP000000814">
    <property type="component" value="Chromosome"/>
</dbReference>
<dbReference type="Pfam" id="PF01633">
    <property type="entry name" value="Choline_kinase"/>
    <property type="match status" value="1"/>
</dbReference>
<dbReference type="GO" id="GO:0042601">
    <property type="term" value="C:endospore-forming forespore"/>
    <property type="evidence" value="ECO:0007669"/>
    <property type="project" value="TreeGrafter"/>
</dbReference>